<protein>
    <submittedName>
        <fullName evidence="2">Uncharacterized protein</fullName>
    </submittedName>
</protein>
<gene>
    <name evidence="2" type="ORF">Tsubulata_046958</name>
</gene>
<reference evidence="2" key="1">
    <citation type="submission" date="2022-02" db="EMBL/GenBank/DDBJ databases">
        <authorList>
            <person name="Henning P.M."/>
            <person name="McCubbin A.G."/>
            <person name="Shore J.S."/>
        </authorList>
    </citation>
    <scope>NUCLEOTIDE SEQUENCE</scope>
    <source>
        <strain evidence="2">F60SS</strain>
        <tissue evidence="2">Leaves</tissue>
    </source>
</reference>
<evidence type="ECO:0000313" key="2">
    <source>
        <dbReference type="EMBL" id="KAJ4828975.1"/>
    </source>
</evidence>
<dbReference type="EMBL" id="JAKUCV010006027">
    <property type="protein sequence ID" value="KAJ4828975.1"/>
    <property type="molecule type" value="Genomic_DNA"/>
</dbReference>
<dbReference type="Pfam" id="PF07797">
    <property type="entry name" value="DUF1639"/>
    <property type="match status" value="1"/>
</dbReference>
<sequence length="239" mass="27657">MAMTPPHERSKPQLHNFSLPCLKWGNQRLLRCVKVTHNDHHQHQPSSSSIPNGFQSKPTNLETFKRQRPIPVHTNLPPPPPDLPFNNNHNKRLKGLEEEPPRPNNDDQSSPRPWNLRTRRAACKAPLRIEDRRNGNALEIDSPRRQVIETLLVKRQQSVEVVKEKVKFSVPLSKEEVEQDFLQMARIRPPRRPKKRPRIVQKYLDGTNKSVGFVWRAFFVLLANLVHFTSFNGNAAPSL</sequence>
<dbReference type="Proteomes" id="UP001141552">
    <property type="component" value="Unassembled WGS sequence"/>
</dbReference>
<feature type="compositionally biased region" description="Polar residues" evidence="1">
    <location>
        <begin position="53"/>
        <end position="62"/>
    </location>
</feature>
<dbReference type="AlphaFoldDB" id="A0A9Q0J673"/>
<name>A0A9Q0J673_9ROSI</name>
<evidence type="ECO:0000256" key="1">
    <source>
        <dbReference type="SAM" id="MobiDB-lite"/>
    </source>
</evidence>
<accession>A0A9Q0J673</accession>
<dbReference type="PANTHER" id="PTHR33130:SF43">
    <property type="entry name" value="OS01G0688600 PROTEIN"/>
    <property type="match status" value="1"/>
</dbReference>
<feature type="region of interest" description="Disordered" evidence="1">
    <location>
        <begin position="39"/>
        <end position="119"/>
    </location>
</feature>
<evidence type="ECO:0000313" key="3">
    <source>
        <dbReference type="Proteomes" id="UP001141552"/>
    </source>
</evidence>
<dbReference type="InterPro" id="IPR012438">
    <property type="entry name" value="DUF1639"/>
</dbReference>
<dbReference type="OrthoDB" id="769821at2759"/>
<dbReference type="PANTHER" id="PTHR33130">
    <property type="entry name" value="PUTATIVE (DUF1639)-RELATED"/>
    <property type="match status" value="1"/>
</dbReference>
<comment type="caution">
    <text evidence="2">The sequence shown here is derived from an EMBL/GenBank/DDBJ whole genome shotgun (WGS) entry which is preliminary data.</text>
</comment>
<feature type="compositionally biased region" description="Basic and acidic residues" evidence="1">
    <location>
        <begin position="94"/>
        <end position="105"/>
    </location>
</feature>
<organism evidence="2 3">
    <name type="scientific">Turnera subulata</name>
    <dbReference type="NCBI Taxonomy" id="218843"/>
    <lineage>
        <taxon>Eukaryota</taxon>
        <taxon>Viridiplantae</taxon>
        <taxon>Streptophyta</taxon>
        <taxon>Embryophyta</taxon>
        <taxon>Tracheophyta</taxon>
        <taxon>Spermatophyta</taxon>
        <taxon>Magnoliopsida</taxon>
        <taxon>eudicotyledons</taxon>
        <taxon>Gunneridae</taxon>
        <taxon>Pentapetalae</taxon>
        <taxon>rosids</taxon>
        <taxon>fabids</taxon>
        <taxon>Malpighiales</taxon>
        <taxon>Passifloraceae</taxon>
        <taxon>Turnera</taxon>
    </lineage>
</organism>
<keyword evidence="3" id="KW-1185">Reference proteome</keyword>
<proteinExistence type="predicted"/>
<reference evidence="2" key="2">
    <citation type="journal article" date="2023" name="Plants (Basel)">
        <title>Annotation of the Turnera subulata (Passifloraceae) Draft Genome Reveals the S-Locus Evolved after the Divergence of Turneroideae from Passifloroideae in a Stepwise Manner.</title>
        <authorList>
            <person name="Henning P.M."/>
            <person name="Roalson E.H."/>
            <person name="Mir W."/>
            <person name="McCubbin A.G."/>
            <person name="Shore J.S."/>
        </authorList>
    </citation>
    <scope>NUCLEOTIDE SEQUENCE</scope>
    <source>
        <strain evidence="2">F60SS</strain>
    </source>
</reference>